<organism evidence="1 2">
    <name type="scientific">Malus domestica</name>
    <name type="common">Apple</name>
    <name type="synonym">Pyrus malus</name>
    <dbReference type="NCBI Taxonomy" id="3750"/>
    <lineage>
        <taxon>Eukaryota</taxon>
        <taxon>Viridiplantae</taxon>
        <taxon>Streptophyta</taxon>
        <taxon>Embryophyta</taxon>
        <taxon>Tracheophyta</taxon>
        <taxon>Spermatophyta</taxon>
        <taxon>Magnoliopsida</taxon>
        <taxon>eudicotyledons</taxon>
        <taxon>Gunneridae</taxon>
        <taxon>Pentapetalae</taxon>
        <taxon>rosids</taxon>
        <taxon>fabids</taxon>
        <taxon>Rosales</taxon>
        <taxon>Rosaceae</taxon>
        <taxon>Amygdaloideae</taxon>
        <taxon>Maleae</taxon>
        <taxon>Malus</taxon>
    </lineage>
</organism>
<evidence type="ECO:0000313" key="1">
    <source>
        <dbReference type="EMBL" id="RXH90384.1"/>
    </source>
</evidence>
<dbReference type="Proteomes" id="UP000290289">
    <property type="component" value="Chromosome 9"/>
</dbReference>
<keyword evidence="2" id="KW-1185">Reference proteome</keyword>
<dbReference type="EMBL" id="RDQH01000335">
    <property type="protein sequence ID" value="RXH90384.1"/>
    <property type="molecule type" value="Genomic_DNA"/>
</dbReference>
<name>A0A498J890_MALDO</name>
<reference evidence="1 2" key="1">
    <citation type="submission" date="2018-10" db="EMBL/GenBank/DDBJ databases">
        <title>A high-quality apple genome assembly.</title>
        <authorList>
            <person name="Hu J."/>
        </authorList>
    </citation>
    <scope>NUCLEOTIDE SEQUENCE [LARGE SCALE GENOMIC DNA]</scope>
    <source>
        <strain evidence="2">cv. HFTH1</strain>
        <tissue evidence="1">Young leaf</tissue>
    </source>
</reference>
<proteinExistence type="predicted"/>
<gene>
    <name evidence="1" type="ORF">DVH24_035148</name>
</gene>
<sequence length="129" mass="14516">MDNISPISRGWRLCIVASCIIPIFFLKHGHDSVNLSTLRNIAITSTISANESDANMQFLQQANFAEHVTQLNEEDKCNIFDGKWVYDPKGKFYARRGTVSVSYKGQTLWYSTPVTGGRTGKSRRKSLVI</sequence>
<comment type="caution">
    <text evidence="1">The sequence shown here is derived from an EMBL/GenBank/DDBJ whole genome shotgun (WGS) entry which is preliminary data.</text>
</comment>
<accession>A0A498J890</accession>
<dbReference type="AlphaFoldDB" id="A0A498J890"/>
<protein>
    <submittedName>
        <fullName evidence="1">Uncharacterized protein</fullName>
    </submittedName>
</protein>
<evidence type="ECO:0000313" key="2">
    <source>
        <dbReference type="Proteomes" id="UP000290289"/>
    </source>
</evidence>